<dbReference type="Proteomes" id="UP000248857">
    <property type="component" value="Unassembled WGS sequence"/>
</dbReference>
<sequence length="499" mass="55995">MAAFKHLHRRQFILGPTPVNPNGHWHSVSVSASIDLSHCPELRVGNAQDLDGTRWFLLGLAVETQPHRSAPLVDIAKTTTDKVPELSANWAGRWILLDEKMLYLDASGLLGCFYGQTSEGKTWASSSAALLAEVLSAEVTDPRHLHYETGISWYPPPRSQFLGIQRLLPSQALRLETGNPIPRPLMPAIQPERAYEQGLELIQQSLVTTLKRLSTQNQPLWLGLTAGYDSRLMMALCRVAQIEVKLYTRVAARMSIADQRLPPLLAEVCGYSHTFLRRDQRFPERQALVEAHSGGQISAGDAEPFVRGDRDQLKGLAFGGHGFAIASGFWRLRELPEVMPNPKTGAKLMAQLFQERETSSATAGLQEWLAWIARHPHPHLNWCDRFFIEQRQAGWLSAKEQVYDLTDLVRFPILNCAYLYALLLSIPESQRLNSLIQEALIRRTVPELLDYPFNPEDLSFGPLQILSTKAHSLPQYLLGKAASKTRWLLRAIPLSSQSL</sequence>
<organism evidence="1 2">
    <name type="scientific">Acaryochloris thomasi RCC1774</name>
    <dbReference type="NCBI Taxonomy" id="1764569"/>
    <lineage>
        <taxon>Bacteria</taxon>
        <taxon>Bacillati</taxon>
        <taxon>Cyanobacteriota</taxon>
        <taxon>Cyanophyceae</taxon>
        <taxon>Acaryochloridales</taxon>
        <taxon>Acaryochloridaceae</taxon>
        <taxon>Acaryochloris</taxon>
        <taxon>Acaryochloris thomasi</taxon>
    </lineage>
</organism>
<name>A0A2W1JL95_9CYAN</name>
<evidence type="ECO:0000313" key="1">
    <source>
        <dbReference type="EMBL" id="PZD74129.1"/>
    </source>
</evidence>
<dbReference type="OrthoDB" id="7234777at2"/>
<dbReference type="EMBL" id="PQWO01000003">
    <property type="protein sequence ID" value="PZD74129.1"/>
    <property type="molecule type" value="Genomic_DNA"/>
</dbReference>
<keyword evidence="2" id="KW-1185">Reference proteome</keyword>
<reference evidence="1 2" key="1">
    <citation type="journal article" date="2018" name="Sci. Rep.">
        <title>A novel species of the marine cyanobacterium Acaryochloris with a unique pigment content and lifestyle.</title>
        <authorList>
            <person name="Partensky F."/>
            <person name="Six C."/>
            <person name="Ratin M."/>
            <person name="Garczarek L."/>
            <person name="Vaulot D."/>
            <person name="Probert I."/>
            <person name="Calteau A."/>
            <person name="Gourvil P."/>
            <person name="Marie D."/>
            <person name="Grebert T."/>
            <person name="Bouchier C."/>
            <person name="Le Panse S."/>
            <person name="Gachenot M."/>
            <person name="Rodriguez F."/>
            <person name="Garrido J.L."/>
        </authorList>
    </citation>
    <scope>NUCLEOTIDE SEQUENCE [LARGE SCALE GENOMIC DNA]</scope>
    <source>
        <strain evidence="1 2">RCC1774</strain>
    </source>
</reference>
<evidence type="ECO:0008006" key="3">
    <source>
        <dbReference type="Google" id="ProtNLM"/>
    </source>
</evidence>
<gene>
    <name evidence="1" type="ORF">C1752_01449</name>
</gene>
<evidence type="ECO:0000313" key="2">
    <source>
        <dbReference type="Proteomes" id="UP000248857"/>
    </source>
</evidence>
<proteinExistence type="predicted"/>
<dbReference type="AlphaFoldDB" id="A0A2W1JL95"/>
<accession>A0A2W1JL95</accession>
<dbReference type="RefSeq" id="WP_110985405.1">
    <property type="nucleotide sequence ID" value="NZ_CAWNWM010000003.1"/>
</dbReference>
<comment type="caution">
    <text evidence="1">The sequence shown here is derived from an EMBL/GenBank/DDBJ whole genome shotgun (WGS) entry which is preliminary data.</text>
</comment>
<protein>
    <recommendedName>
        <fullName evidence="3">Asparagine synthetase domain-containing protein</fullName>
    </recommendedName>
</protein>